<keyword evidence="4" id="KW-1185">Reference proteome</keyword>
<feature type="chain" id="PRO_5020205377" evidence="1">
    <location>
        <begin position="27"/>
        <end position="370"/>
    </location>
</feature>
<dbReference type="Gene3D" id="3.40.50.1820">
    <property type="entry name" value="alpha/beta hydrolase"/>
    <property type="match status" value="1"/>
</dbReference>
<feature type="domain" description="AB hydrolase-1" evidence="2">
    <location>
        <begin position="52"/>
        <end position="191"/>
    </location>
</feature>
<dbReference type="EMBL" id="RDSM01000001">
    <property type="protein sequence ID" value="RXH56966.1"/>
    <property type="molecule type" value="Genomic_DNA"/>
</dbReference>
<organism evidence="3 4">
    <name type="scientific">Granulicella sibirica</name>
    <dbReference type="NCBI Taxonomy" id="2479048"/>
    <lineage>
        <taxon>Bacteria</taxon>
        <taxon>Pseudomonadati</taxon>
        <taxon>Acidobacteriota</taxon>
        <taxon>Terriglobia</taxon>
        <taxon>Terriglobales</taxon>
        <taxon>Acidobacteriaceae</taxon>
        <taxon>Granulicella</taxon>
    </lineage>
</organism>
<reference evidence="4" key="2">
    <citation type="submission" date="2019-02" db="EMBL/GenBank/DDBJ databases">
        <title>Granulicella sibirica sp. nov., a psychrotolerant acidobacterium isolated from an organic soil layer in forested tundra, West Siberia.</title>
        <authorList>
            <person name="Oshkin I.Y."/>
            <person name="Kulichevskaya I.S."/>
            <person name="Rijpstra W.I.C."/>
            <person name="Sinninghe Damste J.S."/>
            <person name="Rakitin A.L."/>
            <person name="Ravin N.V."/>
            <person name="Dedysh S.N."/>
        </authorList>
    </citation>
    <scope>NUCLEOTIDE SEQUENCE [LARGE SCALE GENOMIC DNA]</scope>
    <source>
        <strain evidence="4">AF10</strain>
    </source>
</reference>
<gene>
    <name evidence="3" type="ORF">GRAN_0276</name>
</gene>
<dbReference type="SUPFAM" id="SSF53474">
    <property type="entry name" value="alpha/beta-Hydrolases"/>
    <property type="match status" value="1"/>
</dbReference>
<dbReference type="InterPro" id="IPR000073">
    <property type="entry name" value="AB_hydrolase_1"/>
</dbReference>
<proteinExistence type="predicted"/>
<accession>A0A4Q0T5R3</accession>
<feature type="signal peptide" evidence="1">
    <location>
        <begin position="1"/>
        <end position="26"/>
    </location>
</feature>
<evidence type="ECO:0000313" key="3">
    <source>
        <dbReference type="EMBL" id="RXH56966.1"/>
    </source>
</evidence>
<comment type="caution">
    <text evidence="3">The sequence shown here is derived from an EMBL/GenBank/DDBJ whole genome shotgun (WGS) entry which is preliminary data.</text>
</comment>
<keyword evidence="1" id="KW-0732">Signal</keyword>
<dbReference type="OrthoDB" id="189734at2"/>
<dbReference type="RefSeq" id="WP_128911208.1">
    <property type="nucleotide sequence ID" value="NZ_RDSM01000001.1"/>
</dbReference>
<name>A0A4Q0T5R3_9BACT</name>
<dbReference type="InterPro" id="IPR029058">
    <property type="entry name" value="AB_hydrolase_fold"/>
</dbReference>
<dbReference type="AlphaFoldDB" id="A0A4Q0T5R3"/>
<evidence type="ECO:0000256" key="1">
    <source>
        <dbReference type="SAM" id="SignalP"/>
    </source>
</evidence>
<evidence type="ECO:0000313" key="4">
    <source>
        <dbReference type="Proteomes" id="UP000289437"/>
    </source>
</evidence>
<dbReference type="Proteomes" id="UP000289437">
    <property type="component" value="Unassembled WGS sequence"/>
</dbReference>
<dbReference type="Pfam" id="PF12697">
    <property type="entry name" value="Abhydrolase_6"/>
    <property type="match status" value="1"/>
</dbReference>
<sequence length="370" mass="40173">MALRTWGRLAALGLMLVGGTAALAQAGSVEVGELDGVPFRVDIPDNWNHSLVVFYHGYSLVPDTFKKEDGPGAVIAFTQRGYATVRSAYSTTGWALAEGFADTEKLRQEFTKKHGQPKETFVAGHSMGGALTMMTVERNPGPYTGGLDLCGAVVPANEWAQRRFALLAAFEFYFPGLLPDLVPAPVNYVETPEVDKKLLDALKADPANAEKMRRLTSLYRDEDVAHLMQYVVFQVSDFSRKAGGNAVDTANFILTGSGSAEEDFRLNDGVKRYSPDSAARKWMIANYSGTGKLTKPMLALHTVYDTLIPATSIAAYAERVTESGSADHFTQQYVDHVGHCAFTPDEVGRAFDELVGWTHGGPRPTGGKLP</sequence>
<reference evidence="3 4" key="1">
    <citation type="submission" date="2018-11" db="EMBL/GenBank/DDBJ databases">
        <authorList>
            <person name="Mardanov A.V."/>
            <person name="Ravin N.V."/>
            <person name="Dedysh S.N."/>
        </authorList>
    </citation>
    <scope>NUCLEOTIDE SEQUENCE [LARGE SCALE GENOMIC DNA]</scope>
    <source>
        <strain evidence="3 4">AF10</strain>
    </source>
</reference>
<evidence type="ECO:0000259" key="2">
    <source>
        <dbReference type="Pfam" id="PF12697"/>
    </source>
</evidence>
<protein>
    <submittedName>
        <fullName evidence="3">Putative membrane protein</fullName>
    </submittedName>
</protein>